<dbReference type="PANTHER" id="PTHR37534:SF26">
    <property type="entry name" value="TRANSCRIPTION FACTOR, PUTATIVE-RELATED"/>
    <property type="match status" value="1"/>
</dbReference>
<proteinExistence type="predicted"/>
<dbReference type="OMA" id="MKRGPLY"/>
<dbReference type="eggNOG" id="ENOG502S3ZW">
    <property type="taxonomic scope" value="Eukaryota"/>
</dbReference>
<dbReference type="PROSITE" id="PS50048">
    <property type="entry name" value="ZN2_CY6_FUNGAL_2"/>
    <property type="match status" value="1"/>
</dbReference>
<comment type="caution">
    <text evidence="5">The sequence shown here is derived from an EMBL/GenBank/DDBJ whole genome shotgun (WGS) entry which is preliminary data.</text>
</comment>
<sequence length="556" mass="63133">PSGCWTCRVRHRKCDSRTPTCKECTDRNVQCHGYGQKPEWMDGATEEEKEKLKIKSAVKENFRSVRRMQNRARQSRRRAASQLQALPAHEEDNWASRESISSDYGGNLFVSETDHGDIASISANDESRSAISSTQLAHIEMAQQEPWRMPWIDSHDSSLLMHYLDQVFSWQFPYHSYASRSGNRGWLLSLLIQQGPLYHAILSLSSLHQSALPGREEEYCQQSIAFDRHSRALRELCAFMSCKEDQLFNDAARMTEFLSSSIMLITFEVFRGGEHDWQLHLNAVTSILSQLTTENTLIQQDRRHDSQWDQMHEYLNFTDNKDRYGLQFLITAALWFDILSCVSTGKAPALPYRQWLNIPGLDTAAVMGCQNWVVTLIGDLAHLDQWKNNSIKVGLLSTRELVFKGQQIESALENGLAHLDLNEKGFTDREMNVFWVSRIFALAALVLLHTIISGPLPRLPEIQGAVSRTITTLRARPKSCPANGIVWAMCITGSMAQPTVQQSFETCIKEMLADHGRFGNCSTVLRIMRKCWELQKHGVADCKSAMSEMGICALLI</sequence>
<keyword evidence="2" id="KW-0539">Nucleus</keyword>
<comment type="subcellular location">
    <subcellularLocation>
        <location evidence="1">Nucleus</location>
    </subcellularLocation>
</comment>
<feature type="domain" description="Zn(2)-C6 fungal-type" evidence="4">
    <location>
        <begin position="3"/>
        <end position="31"/>
    </location>
</feature>
<keyword evidence="6" id="KW-1185">Reference proteome</keyword>
<dbReference type="AlphaFoldDB" id="G9MY45"/>
<dbReference type="Pfam" id="PF00172">
    <property type="entry name" value="Zn_clus"/>
    <property type="match status" value="1"/>
</dbReference>
<dbReference type="PANTHER" id="PTHR37534">
    <property type="entry name" value="TRANSCRIPTIONAL ACTIVATOR PROTEIN UGA3"/>
    <property type="match status" value="1"/>
</dbReference>
<dbReference type="GeneID" id="25787629"/>
<dbReference type="STRING" id="413071.G9MY45"/>
<organism evidence="5 6">
    <name type="scientific">Hypocrea virens (strain Gv29-8 / FGSC 10586)</name>
    <name type="common">Gliocladium virens</name>
    <name type="synonym">Trichoderma virens</name>
    <dbReference type="NCBI Taxonomy" id="413071"/>
    <lineage>
        <taxon>Eukaryota</taxon>
        <taxon>Fungi</taxon>
        <taxon>Dikarya</taxon>
        <taxon>Ascomycota</taxon>
        <taxon>Pezizomycotina</taxon>
        <taxon>Sordariomycetes</taxon>
        <taxon>Hypocreomycetidae</taxon>
        <taxon>Hypocreales</taxon>
        <taxon>Hypocreaceae</taxon>
        <taxon>Trichoderma</taxon>
    </lineage>
</organism>
<dbReference type="PROSITE" id="PS00463">
    <property type="entry name" value="ZN2_CY6_FUNGAL_1"/>
    <property type="match status" value="1"/>
</dbReference>
<dbReference type="RefSeq" id="XP_013954664.1">
    <property type="nucleotide sequence ID" value="XM_014099189.2"/>
</dbReference>
<dbReference type="GO" id="GO:0000981">
    <property type="term" value="F:DNA-binding transcription factor activity, RNA polymerase II-specific"/>
    <property type="evidence" value="ECO:0007669"/>
    <property type="project" value="InterPro"/>
</dbReference>
<evidence type="ECO:0000313" key="5">
    <source>
        <dbReference type="EMBL" id="EHK20467.1"/>
    </source>
</evidence>
<dbReference type="EMBL" id="ABDF02000079">
    <property type="protein sequence ID" value="EHK20467.1"/>
    <property type="molecule type" value="Genomic_DNA"/>
</dbReference>
<evidence type="ECO:0000256" key="2">
    <source>
        <dbReference type="ARBA" id="ARBA00023242"/>
    </source>
</evidence>
<feature type="non-terminal residue" evidence="5">
    <location>
        <position position="556"/>
    </location>
</feature>
<dbReference type="InterPro" id="IPR021858">
    <property type="entry name" value="Fun_TF"/>
</dbReference>
<dbReference type="GO" id="GO:0005634">
    <property type="term" value="C:nucleus"/>
    <property type="evidence" value="ECO:0007669"/>
    <property type="project" value="UniProtKB-SubCell"/>
</dbReference>
<dbReference type="GO" id="GO:0000976">
    <property type="term" value="F:transcription cis-regulatory region binding"/>
    <property type="evidence" value="ECO:0007669"/>
    <property type="project" value="TreeGrafter"/>
</dbReference>
<evidence type="ECO:0000256" key="3">
    <source>
        <dbReference type="SAM" id="MobiDB-lite"/>
    </source>
</evidence>
<dbReference type="CDD" id="cd00067">
    <property type="entry name" value="GAL4"/>
    <property type="match status" value="1"/>
</dbReference>
<dbReference type="Pfam" id="PF11951">
    <property type="entry name" value="Fungal_trans_2"/>
    <property type="match status" value="1"/>
</dbReference>
<evidence type="ECO:0000256" key="1">
    <source>
        <dbReference type="ARBA" id="ARBA00004123"/>
    </source>
</evidence>
<dbReference type="VEuPathDB" id="FungiDB:TRIVIDRAFT_134018"/>
<protein>
    <recommendedName>
        <fullName evidence="4">Zn(2)-C6 fungal-type domain-containing protein</fullName>
    </recommendedName>
</protein>
<dbReference type="OrthoDB" id="5139238at2759"/>
<feature type="region of interest" description="Disordered" evidence="3">
    <location>
        <begin position="68"/>
        <end position="97"/>
    </location>
</feature>
<feature type="compositionally biased region" description="Basic residues" evidence="3">
    <location>
        <begin position="68"/>
        <end position="79"/>
    </location>
</feature>
<evidence type="ECO:0000313" key="6">
    <source>
        <dbReference type="Proteomes" id="UP000007115"/>
    </source>
</evidence>
<dbReference type="SMART" id="SM00066">
    <property type="entry name" value="GAL4"/>
    <property type="match status" value="1"/>
</dbReference>
<dbReference type="GO" id="GO:0045944">
    <property type="term" value="P:positive regulation of transcription by RNA polymerase II"/>
    <property type="evidence" value="ECO:0007669"/>
    <property type="project" value="TreeGrafter"/>
</dbReference>
<gene>
    <name evidence="5" type="ORF">TRIVIDRAFT_134018</name>
</gene>
<name>G9MY45_HYPVG</name>
<dbReference type="Proteomes" id="UP000007115">
    <property type="component" value="Unassembled WGS sequence"/>
</dbReference>
<dbReference type="InterPro" id="IPR001138">
    <property type="entry name" value="Zn2Cys6_DnaBD"/>
</dbReference>
<dbReference type="Gene3D" id="4.10.240.10">
    <property type="entry name" value="Zn(2)-C6 fungal-type DNA-binding domain"/>
    <property type="match status" value="1"/>
</dbReference>
<dbReference type="SUPFAM" id="SSF57701">
    <property type="entry name" value="Zn2/Cys6 DNA-binding domain"/>
    <property type="match status" value="1"/>
</dbReference>
<dbReference type="GO" id="GO:0008270">
    <property type="term" value="F:zinc ion binding"/>
    <property type="evidence" value="ECO:0007669"/>
    <property type="project" value="InterPro"/>
</dbReference>
<dbReference type="InParanoid" id="G9MY45"/>
<feature type="non-terminal residue" evidence="5">
    <location>
        <position position="1"/>
    </location>
</feature>
<accession>G9MY45</accession>
<reference evidence="5 6" key="1">
    <citation type="journal article" date="2011" name="Genome Biol.">
        <title>Comparative genome sequence analysis underscores mycoparasitism as the ancestral life style of Trichoderma.</title>
        <authorList>
            <person name="Kubicek C.P."/>
            <person name="Herrera-Estrella A."/>
            <person name="Seidl-Seiboth V."/>
            <person name="Martinez D.A."/>
            <person name="Druzhinina I.S."/>
            <person name="Thon M."/>
            <person name="Zeilinger S."/>
            <person name="Casas-Flores S."/>
            <person name="Horwitz B.A."/>
            <person name="Mukherjee P.K."/>
            <person name="Mukherjee M."/>
            <person name="Kredics L."/>
            <person name="Alcaraz L.D."/>
            <person name="Aerts A."/>
            <person name="Antal Z."/>
            <person name="Atanasova L."/>
            <person name="Cervantes-Badillo M.G."/>
            <person name="Challacombe J."/>
            <person name="Chertkov O."/>
            <person name="McCluskey K."/>
            <person name="Coulpier F."/>
            <person name="Deshpande N."/>
            <person name="von Doehren H."/>
            <person name="Ebbole D.J."/>
            <person name="Esquivel-Naranjo E.U."/>
            <person name="Fekete E."/>
            <person name="Flipphi M."/>
            <person name="Glaser F."/>
            <person name="Gomez-Rodriguez E.Y."/>
            <person name="Gruber S."/>
            <person name="Han C."/>
            <person name="Henrissat B."/>
            <person name="Hermosa R."/>
            <person name="Hernandez-Onate M."/>
            <person name="Karaffa L."/>
            <person name="Kosti I."/>
            <person name="Le Crom S."/>
            <person name="Lindquist E."/>
            <person name="Lucas S."/>
            <person name="Luebeck M."/>
            <person name="Luebeck P.S."/>
            <person name="Margeot A."/>
            <person name="Metz B."/>
            <person name="Misra M."/>
            <person name="Nevalainen H."/>
            <person name="Omann M."/>
            <person name="Packer N."/>
            <person name="Perrone G."/>
            <person name="Uresti-Rivera E.E."/>
            <person name="Salamov A."/>
            <person name="Schmoll M."/>
            <person name="Seiboth B."/>
            <person name="Shapiro H."/>
            <person name="Sukno S."/>
            <person name="Tamayo-Ramos J.A."/>
            <person name="Tisch D."/>
            <person name="Wiest A."/>
            <person name="Wilkinson H.H."/>
            <person name="Zhang M."/>
            <person name="Coutinho P.M."/>
            <person name="Kenerley C.M."/>
            <person name="Monte E."/>
            <person name="Baker S.E."/>
            <person name="Grigoriev I.V."/>
        </authorList>
    </citation>
    <scope>NUCLEOTIDE SEQUENCE [LARGE SCALE GENOMIC DNA]</scope>
    <source>
        <strain evidence="6">Gv29-8 / FGSC 10586</strain>
    </source>
</reference>
<dbReference type="HOGENOM" id="CLU_019313_0_0_1"/>
<dbReference type="InterPro" id="IPR036864">
    <property type="entry name" value="Zn2-C6_fun-type_DNA-bd_sf"/>
</dbReference>
<evidence type="ECO:0000259" key="4">
    <source>
        <dbReference type="PROSITE" id="PS50048"/>
    </source>
</evidence>